<gene>
    <name evidence="2" type="ORF">C7476_109200</name>
</gene>
<evidence type="ECO:0000313" key="3">
    <source>
        <dbReference type="Proteomes" id="UP000253324"/>
    </source>
</evidence>
<reference evidence="2 3" key="1">
    <citation type="submission" date="2018-07" db="EMBL/GenBank/DDBJ databases">
        <title>Genomic Encyclopedia of Type Strains, Phase III (KMG-III): the genomes of soil and plant-associated and newly described type strains.</title>
        <authorList>
            <person name="Whitman W."/>
        </authorList>
    </citation>
    <scope>NUCLEOTIDE SEQUENCE [LARGE SCALE GENOMIC DNA]</scope>
    <source>
        <strain evidence="2 3">31-25a</strain>
    </source>
</reference>
<evidence type="ECO:0000256" key="1">
    <source>
        <dbReference type="SAM" id="Coils"/>
    </source>
</evidence>
<protein>
    <submittedName>
        <fullName evidence="2">Uncharacterized protein</fullName>
    </submittedName>
</protein>
<comment type="caution">
    <text evidence="2">The sequence shown here is derived from an EMBL/GenBank/DDBJ whole genome shotgun (WGS) entry which is preliminary data.</text>
</comment>
<accession>A0A368YR14</accession>
<dbReference type="RefSeq" id="WP_147274672.1">
    <property type="nucleotide sequence ID" value="NZ_QPJM01000009.1"/>
</dbReference>
<proteinExistence type="predicted"/>
<keyword evidence="1" id="KW-0175">Coiled coil</keyword>
<organism evidence="2 3">
    <name type="scientific">Phyllobacterium bourgognense</name>
    <dbReference type="NCBI Taxonomy" id="314236"/>
    <lineage>
        <taxon>Bacteria</taxon>
        <taxon>Pseudomonadati</taxon>
        <taxon>Pseudomonadota</taxon>
        <taxon>Alphaproteobacteria</taxon>
        <taxon>Hyphomicrobiales</taxon>
        <taxon>Phyllobacteriaceae</taxon>
        <taxon>Phyllobacterium</taxon>
    </lineage>
</organism>
<dbReference type="Proteomes" id="UP000253324">
    <property type="component" value="Unassembled WGS sequence"/>
</dbReference>
<dbReference type="EMBL" id="QPJM01000009">
    <property type="protein sequence ID" value="RCW82018.1"/>
    <property type="molecule type" value="Genomic_DNA"/>
</dbReference>
<keyword evidence="3" id="KW-1185">Reference proteome</keyword>
<sequence length="76" mass="8862">MKGVDQRIDATQKLRLSIREWQQDREEEIRDLRSDMASMRAELAAMRSENDVLRRCLSPKDKITAADAVTMLRSVR</sequence>
<dbReference type="AlphaFoldDB" id="A0A368YR14"/>
<name>A0A368YR14_9HYPH</name>
<feature type="coiled-coil region" evidence="1">
    <location>
        <begin position="22"/>
        <end position="49"/>
    </location>
</feature>
<evidence type="ECO:0000313" key="2">
    <source>
        <dbReference type="EMBL" id="RCW82018.1"/>
    </source>
</evidence>